<dbReference type="KEGG" id="bmic:BmR1_04g09097"/>
<keyword evidence="6" id="KW-0653">Protein transport</keyword>
<reference evidence="12 13" key="3">
    <citation type="journal article" date="2016" name="Sci. Rep.">
        <title>Genome-wide diversity and gene expression profiling of Babesia microti isolates identify polymorphic genes that mediate host-pathogen interactions.</title>
        <authorList>
            <person name="Silva J.C."/>
            <person name="Cornillot E."/>
            <person name="McCracken C."/>
            <person name="Usmani-Brown S."/>
            <person name="Dwivedi A."/>
            <person name="Ifeonu O.O."/>
            <person name="Crabtree J."/>
            <person name="Gotia H.T."/>
            <person name="Virji A.Z."/>
            <person name="Reynes C."/>
            <person name="Colinge J."/>
            <person name="Kumar V."/>
            <person name="Lawres L."/>
            <person name="Pazzi J.E."/>
            <person name="Pablo J.V."/>
            <person name="Hung C."/>
            <person name="Brancato J."/>
            <person name="Kumari P."/>
            <person name="Orvis J."/>
            <person name="Tretina K."/>
            <person name="Chibucos M."/>
            <person name="Ott S."/>
            <person name="Sadzewicz L."/>
            <person name="Sengamalay N."/>
            <person name="Shetty A.C."/>
            <person name="Su Q."/>
            <person name="Tallon L."/>
            <person name="Fraser C.M."/>
            <person name="Frutos R."/>
            <person name="Molina D.M."/>
            <person name="Krause P.J."/>
            <person name="Ben Mamoun C."/>
        </authorList>
    </citation>
    <scope>NUCLEOTIDE SEQUENCE [LARGE SCALE GENOMIC DNA]</scope>
    <source>
        <strain evidence="12 13">RI</strain>
    </source>
</reference>
<evidence type="ECO:0000256" key="8">
    <source>
        <dbReference type="ARBA" id="ARBA00023010"/>
    </source>
</evidence>
<feature type="transmembrane region" description="Helical" evidence="11">
    <location>
        <begin position="72"/>
        <end position="90"/>
    </location>
</feature>
<comment type="similarity">
    <text evidence="2">Belongs to the SEC61-beta family.</text>
</comment>
<dbReference type="EMBL" id="LN871599">
    <property type="protein sequence ID" value="CCF75995.1"/>
    <property type="molecule type" value="Genomic_DNA"/>
</dbReference>
<keyword evidence="3" id="KW-0813">Transport</keyword>
<evidence type="ECO:0000256" key="7">
    <source>
        <dbReference type="ARBA" id="ARBA00022989"/>
    </source>
</evidence>
<evidence type="ECO:0000256" key="4">
    <source>
        <dbReference type="ARBA" id="ARBA00022692"/>
    </source>
</evidence>
<dbReference type="GO" id="GO:0006886">
    <property type="term" value="P:intracellular protein transport"/>
    <property type="evidence" value="ECO:0007669"/>
    <property type="project" value="InterPro"/>
</dbReference>
<dbReference type="OrthoDB" id="5401193at2759"/>
<keyword evidence="9 11" id="KW-0472">Membrane</keyword>
<sequence>MLYTYSWVGCNISTWSKTTPGPGNIVGGQRKVMNKRPTGASEANRQRQPIGAGGLYRLFKDEATGLKMGPQTILITALAYIGVVVVLHILSRINNAF</sequence>
<dbReference type="PANTHER" id="PTHR13509">
    <property type="entry name" value="SEC61 SUBUNIT BETA"/>
    <property type="match status" value="1"/>
</dbReference>
<dbReference type="GeneID" id="24426449"/>
<evidence type="ECO:0000256" key="10">
    <source>
        <dbReference type="SAM" id="MobiDB-lite"/>
    </source>
</evidence>
<keyword evidence="5" id="KW-0256">Endoplasmic reticulum</keyword>
<dbReference type="InterPro" id="IPR016482">
    <property type="entry name" value="SecG/Sec61-beta/Sbh"/>
</dbReference>
<evidence type="ECO:0000256" key="9">
    <source>
        <dbReference type="ARBA" id="ARBA00023136"/>
    </source>
</evidence>
<evidence type="ECO:0000256" key="11">
    <source>
        <dbReference type="SAM" id="Phobius"/>
    </source>
</evidence>
<keyword evidence="8" id="KW-0811">Translocation</keyword>
<dbReference type="VEuPathDB" id="PiroplasmaDB:BmR1_04g09097"/>
<evidence type="ECO:0000256" key="2">
    <source>
        <dbReference type="ARBA" id="ARBA00006103"/>
    </source>
</evidence>
<protein>
    <submittedName>
        <fullName evidence="12">Protein transport protein SEC61 subunit beta (Sec61-beta)</fullName>
    </submittedName>
</protein>
<evidence type="ECO:0000313" key="13">
    <source>
        <dbReference type="Proteomes" id="UP000002899"/>
    </source>
</evidence>
<proteinExistence type="inferred from homology"/>
<evidence type="ECO:0000256" key="3">
    <source>
        <dbReference type="ARBA" id="ARBA00022448"/>
    </source>
</evidence>
<evidence type="ECO:0000313" key="12">
    <source>
        <dbReference type="EMBL" id="CCF75995.1"/>
    </source>
</evidence>
<comment type="subcellular location">
    <subcellularLocation>
        <location evidence="1">Endoplasmic reticulum membrane</location>
        <topology evidence="1">Single-pass membrane protein</topology>
    </subcellularLocation>
</comment>
<reference evidence="12 13" key="1">
    <citation type="journal article" date="2012" name="Nucleic Acids Res.">
        <title>Sequencing of the smallest Apicomplexan genome from the human pathogen Babesia microti.</title>
        <authorList>
            <person name="Cornillot E."/>
            <person name="Hadj-Kaddour K."/>
            <person name="Dassouli A."/>
            <person name="Noel B."/>
            <person name="Ranwez V."/>
            <person name="Vacherie B."/>
            <person name="Augagneur Y."/>
            <person name="Bres V."/>
            <person name="Duclos A."/>
            <person name="Randazzo S."/>
            <person name="Carcy B."/>
            <person name="Debierre-Grockiego F."/>
            <person name="Delbecq S."/>
            <person name="Moubri-Menage K."/>
            <person name="Shams-Eldin H."/>
            <person name="Usmani-Brown S."/>
            <person name="Bringaud F."/>
            <person name="Wincker P."/>
            <person name="Vivares C.P."/>
            <person name="Schwarz R.T."/>
            <person name="Schetters T.P."/>
            <person name="Krause P.J."/>
            <person name="Gorenflot A."/>
            <person name="Berry V."/>
            <person name="Barbe V."/>
            <person name="Ben Mamoun C."/>
        </authorList>
    </citation>
    <scope>NUCLEOTIDE SEQUENCE [LARGE SCALE GENOMIC DNA]</scope>
    <source>
        <strain evidence="12 13">RI</strain>
    </source>
</reference>
<keyword evidence="13" id="KW-1185">Reference proteome</keyword>
<evidence type="ECO:0000256" key="6">
    <source>
        <dbReference type="ARBA" id="ARBA00022927"/>
    </source>
</evidence>
<evidence type="ECO:0000256" key="1">
    <source>
        <dbReference type="ARBA" id="ARBA00004389"/>
    </source>
</evidence>
<organism evidence="12 13">
    <name type="scientific">Babesia microti (strain RI)</name>
    <dbReference type="NCBI Taxonomy" id="1133968"/>
    <lineage>
        <taxon>Eukaryota</taxon>
        <taxon>Sar</taxon>
        <taxon>Alveolata</taxon>
        <taxon>Apicomplexa</taxon>
        <taxon>Aconoidasida</taxon>
        <taxon>Piroplasmida</taxon>
        <taxon>Babesiidae</taxon>
        <taxon>Babesia</taxon>
    </lineage>
</organism>
<dbReference type="AlphaFoldDB" id="I7JDT2"/>
<evidence type="ECO:0000256" key="5">
    <source>
        <dbReference type="ARBA" id="ARBA00022824"/>
    </source>
</evidence>
<dbReference type="Pfam" id="PF03911">
    <property type="entry name" value="Sec61_beta"/>
    <property type="match status" value="1"/>
</dbReference>
<dbReference type="GO" id="GO:0005784">
    <property type="term" value="C:Sec61 translocon complex"/>
    <property type="evidence" value="ECO:0007669"/>
    <property type="project" value="InterPro"/>
</dbReference>
<reference evidence="12 13" key="2">
    <citation type="journal article" date="2013" name="PLoS ONE">
        <title>Whole genome mapping and re-organization of the nuclear and mitochondrial genomes of Babesia microti isolates.</title>
        <authorList>
            <person name="Cornillot E."/>
            <person name="Dassouli A."/>
            <person name="Garg A."/>
            <person name="Pachikara N."/>
            <person name="Randazzo S."/>
            <person name="Depoix D."/>
            <person name="Carcy B."/>
            <person name="Delbecq S."/>
            <person name="Frutos R."/>
            <person name="Silva J.C."/>
            <person name="Sutton R."/>
            <person name="Krause P.J."/>
            <person name="Mamoun C.B."/>
        </authorList>
    </citation>
    <scope>NUCLEOTIDE SEQUENCE [LARGE SCALE GENOMIC DNA]</scope>
    <source>
        <strain evidence="12 13">RI</strain>
    </source>
</reference>
<feature type="region of interest" description="Disordered" evidence="10">
    <location>
        <begin position="23"/>
        <end position="46"/>
    </location>
</feature>
<accession>I7JDT2</accession>
<keyword evidence="7 11" id="KW-1133">Transmembrane helix</keyword>
<name>I7JDT2_BABMR</name>
<dbReference type="Proteomes" id="UP000002899">
    <property type="component" value="Chromosome IV"/>
</dbReference>
<dbReference type="RefSeq" id="XP_012650403.1">
    <property type="nucleotide sequence ID" value="XM_012794949.1"/>
</dbReference>
<keyword evidence="4 11" id="KW-0812">Transmembrane</keyword>
<dbReference type="InterPro" id="IPR030671">
    <property type="entry name" value="Sec61-beta/Sbh"/>
</dbReference>